<evidence type="ECO:0000313" key="9">
    <source>
        <dbReference type="Proteomes" id="UP000094527"/>
    </source>
</evidence>
<dbReference type="Proteomes" id="UP000094527">
    <property type="component" value="Unassembled WGS sequence"/>
</dbReference>
<dbReference type="PROSITE" id="PS50003">
    <property type="entry name" value="PH_DOMAIN"/>
    <property type="match status" value="1"/>
</dbReference>
<dbReference type="PANTHER" id="PTHR46006">
    <property type="entry name" value="RHO GUANINE NUCLEOTIDE EXCHANGE FACTOR AT 64C, ISOFORM A"/>
    <property type="match status" value="1"/>
</dbReference>
<evidence type="ECO:0000259" key="5">
    <source>
        <dbReference type="PROSITE" id="PS50003"/>
    </source>
</evidence>
<dbReference type="PRINTS" id="PR00360">
    <property type="entry name" value="C2DOMAIN"/>
</dbReference>
<evidence type="ECO:0000256" key="1">
    <source>
        <dbReference type="ARBA" id="ARBA00004496"/>
    </source>
</evidence>
<evidence type="ECO:0000256" key="3">
    <source>
        <dbReference type="SAM" id="Coils"/>
    </source>
</evidence>
<dbReference type="SUPFAM" id="SSF48065">
    <property type="entry name" value="DBL homology domain (DH-domain)"/>
    <property type="match status" value="1"/>
</dbReference>
<dbReference type="AlphaFoldDB" id="A0A1D2MQY6"/>
<reference evidence="8 9" key="1">
    <citation type="journal article" date="2016" name="Genome Biol. Evol.">
        <title>Gene Family Evolution Reflects Adaptation to Soil Environmental Stressors in the Genome of the Collembolan Orchesella cincta.</title>
        <authorList>
            <person name="Faddeeva-Vakhrusheva A."/>
            <person name="Derks M.F."/>
            <person name="Anvar S.Y."/>
            <person name="Agamennone V."/>
            <person name="Suring W."/>
            <person name="Smit S."/>
            <person name="van Straalen N.M."/>
            <person name="Roelofs D."/>
        </authorList>
    </citation>
    <scope>NUCLEOTIDE SEQUENCE [LARGE SCALE GENOMIC DNA]</scope>
    <source>
        <tissue evidence="8">Mixed pool</tissue>
    </source>
</reference>
<dbReference type="CDD" id="cd00160">
    <property type="entry name" value="RhoGEF"/>
    <property type="match status" value="1"/>
</dbReference>
<dbReference type="Pfam" id="PF00168">
    <property type="entry name" value="C2"/>
    <property type="match status" value="1"/>
</dbReference>
<evidence type="ECO:0000259" key="7">
    <source>
        <dbReference type="PROSITE" id="PS50010"/>
    </source>
</evidence>
<dbReference type="SMART" id="SM00239">
    <property type="entry name" value="C2"/>
    <property type="match status" value="1"/>
</dbReference>
<dbReference type="Gene3D" id="2.60.40.150">
    <property type="entry name" value="C2 domain"/>
    <property type="match status" value="1"/>
</dbReference>
<feature type="domain" description="C2" evidence="6">
    <location>
        <begin position="443"/>
        <end position="563"/>
    </location>
</feature>
<dbReference type="InterPro" id="IPR035892">
    <property type="entry name" value="C2_domain_sf"/>
</dbReference>
<feature type="region of interest" description="Disordered" evidence="4">
    <location>
        <begin position="22"/>
        <end position="45"/>
    </location>
</feature>
<comment type="caution">
    <text evidence="8">The sequence shown here is derived from an EMBL/GenBank/DDBJ whole genome shotgun (WGS) entry which is preliminary data.</text>
</comment>
<evidence type="ECO:0000313" key="8">
    <source>
        <dbReference type="EMBL" id="ODM95301.1"/>
    </source>
</evidence>
<dbReference type="InterPro" id="IPR035899">
    <property type="entry name" value="DBL_dom_sf"/>
</dbReference>
<dbReference type="OrthoDB" id="207120at2759"/>
<dbReference type="OMA" id="CEFKVHL"/>
<feature type="compositionally biased region" description="Low complexity" evidence="4">
    <location>
        <begin position="33"/>
        <end position="45"/>
    </location>
</feature>
<name>A0A1D2MQY6_ORCCI</name>
<dbReference type="InterPro" id="IPR051480">
    <property type="entry name" value="Endocytic_GEF_Adapter"/>
</dbReference>
<dbReference type="SMART" id="SM00233">
    <property type="entry name" value="PH"/>
    <property type="match status" value="1"/>
</dbReference>
<dbReference type="InterPro" id="IPR001849">
    <property type="entry name" value="PH_domain"/>
</dbReference>
<dbReference type="EMBL" id="LJIJ01000688">
    <property type="protein sequence ID" value="ODM95301.1"/>
    <property type="molecule type" value="Genomic_DNA"/>
</dbReference>
<feature type="domain" description="PH" evidence="5">
    <location>
        <begin position="307"/>
        <end position="415"/>
    </location>
</feature>
<dbReference type="InterPro" id="IPR000008">
    <property type="entry name" value="C2_dom"/>
</dbReference>
<dbReference type="SUPFAM" id="SSF49562">
    <property type="entry name" value="C2 domain (Calcium/lipid-binding domain, CaLB)"/>
    <property type="match status" value="1"/>
</dbReference>
<evidence type="ECO:0000256" key="2">
    <source>
        <dbReference type="ARBA" id="ARBA00022490"/>
    </source>
</evidence>
<proteinExistence type="predicted"/>
<dbReference type="InterPro" id="IPR000219">
    <property type="entry name" value="DH_dom"/>
</dbReference>
<dbReference type="GO" id="GO:0005085">
    <property type="term" value="F:guanyl-nucleotide exchange factor activity"/>
    <property type="evidence" value="ECO:0007669"/>
    <property type="project" value="InterPro"/>
</dbReference>
<dbReference type="PROSITE" id="PS50004">
    <property type="entry name" value="C2"/>
    <property type="match status" value="1"/>
</dbReference>
<dbReference type="GO" id="GO:0005737">
    <property type="term" value="C:cytoplasm"/>
    <property type="evidence" value="ECO:0007669"/>
    <property type="project" value="UniProtKB-SubCell"/>
</dbReference>
<organism evidence="8 9">
    <name type="scientific">Orchesella cincta</name>
    <name type="common">Springtail</name>
    <name type="synonym">Podura cincta</name>
    <dbReference type="NCBI Taxonomy" id="48709"/>
    <lineage>
        <taxon>Eukaryota</taxon>
        <taxon>Metazoa</taxon>
        <taxon>Ecdysozoa</taxon>
        <taxon>Arthropoda</taxon>
        <taxon>Hexapoda</taxon>
        <taxon>Collembola</taxon>
        <taxon>Entomobryomorpha</taxon>
        <taxon>Entomobryoidea</taxon>
        <taxon>Orchesellidae</taxon>
        <taxon>Orchesellinae</taxon>
        <taxon>Orchesella</taxon>
    </lineage>
</organism>
<keyword evidence="2" id="KW-0963">Cytoplasm</keyword>
<dbReference type="Pfam" id="PF00621">
    <property type="entry name" value="RhoGEF"/>
    <property type="match status" value="1"/>
</dbReference>
<dbReference type="Gene3D" id="1.20.900.10">
    <property type="entry name" value="Dbl homology (DH) domain"/>
    <property type="match status" value="1"/>
</dbReference>
<protein>
    <submittedName>
        <fullName evidence="8">Intersectin-2</fullName>
    </submittedName>
</protein>
<feature type="domain" description="DH" evidence="7">
    <location>
        <begin position="83"/>
        <end position="268"/>
    </location>
</feature>
<dbReference type="SUPFAM" id="SSF50729">
    <property type="entry name" value="PH domain-like"/>
    <property type="match status" value="1"/>
</dbReference>
<dbReference type="PROSITE" id="PS50010">
    <property type="entry name" value="DH_2"/>
    <property type="match status" value="1"/>
</dbReference>
<dbReference type="GO" id="GO:0035025">
    <property type="term" value="P:positive regulation of Rho protein signal transduction"/>
    <property type="evidence" value="ECO:0007669"/>
    <property type="project" value="TreeGrafter"/>
</dbReference>
<dbReference type="Pfam" id="PF16652">
    <property type="entry name" value="PH_13"/>
    <property type="match status" value="1"/>
</dbReference>
<dbReference type="Gene3D" id="2.30.29.30">
    <property type="entry name" value="Pleckstrin-homology domain (PH domain)/Phosphotyrosine-binding domain (PTB)"/>
    <property type="match status" value="1"/>
</dbReference>
<dbReference type="STRING" id="48709.A0A1D2MQY6"/>
<evidence type="ECO:0000256" key="4">
    <source>
        <dbReference type="SAM" id="MobiDB-lite"/>
    </source>
</evidence>
<feature type="coiled-coil region" evidence="3">
    <location>
        <begin position="248"/>
        <end position="275"/>
    </location>
</feature>
<dbReference type="PANTHER" id="PTHR46006:SF6">
    <property type="entry name" value="INTERSECTIN-2 ISOFORM X1"/>
    <property type="match status" value="1"/>
</dbReference>
<dbReference type="SMART" id="SM00325">
    <property type="entry name" value="RhoGEF"/>
    <property type="match status" value="1"/>
</dbReference>
<sequence length="588" mass="67474">MKISPFGMGKFDDSVFAEDNGEMTDADWPDFPTSENTSMTSNSNGNGINHFNTSFTSEAFNYQTSHTHNNNGSAVYESAEESKRQDSILELITTEENYMADLGIVKKCFMNPLFQSGLLNEDELHAIFVNWEDLMDGTSKLMKAFAIRKKTCFNGTILMIGDILCQHIPSLNIYIRFCSAQLRSCALIQQKTEKSAEFRDFCKKCQAHPDTLNLPLTSFLIKPMQRITKYPLLIKKIMEYTPEHHSDRQNLEEALAKAEELCAQVNEGVREKENSDRLEFLQTHCDCAGLEERLIFNSLTNALGPRKYIHHGVLKKTKSGKELVGFLFNDFLLLAQPNKLLNQDSFSFDRHKSLKFKIYRQPLFLNEILVEEDGMQNENDFAIGVQTNKSGMMYITAPGVSEKRLWINKIKEAKNQYLKTEQQYLQRQRSKKINAVGRLMVMIMEGINLADRDQTVLRRHPKGKLKVVVGSGKSLANRDPNGKSDPYCEVSLGSEIKRTRVIRATLNPKWNDSMQFSVKDLHEDILCVTVYDRDYFAPNQFLGRTEVSISKIMEESRNRKTPLIKRLPLHEVEKGEIVIKFHLQIFEK</sequence>
<keyword evidence="3" id="KW-0175">Coiled coil</keyword>
<comment type="subcellular location">
    <subcellularLocation>
        <location evidence="1">Cytoplasm</location>
    </subcellularLocation>
</comment>
<evidence type="ECO:0000259" key="6">
    <source>
        <dbReference type="PROSITE" id="PS50004"/>
    </source>
</evidence>
<keyword evidence="9" id="KW-1185">Reference proteome</keyword>
<gene>
    <name evidence="8" type="ORF">Ocin01_11381</name>
</gene>
<dbReference type="InterPro" id="IPR011993">
    <property type="entry name" value="PH-like_dom_sf"/>
</dbReference>
<accession>A0A1D2MQY6</accession>